<evidence type="ECO:0000313" key="4">
    <source>
        <dbReference type="EnsemblFungi" id="PTTG_28947-t43_1-p1"/>
    </source>
</evidence>
<evidence type="ECO:0000313" key="5">
    <source>
        <dbReference type="Proteomes" id="UP000005240"/>
    </source>
</evidence>
<accession>A0A180G9V1</accession>
<evidence type="ECO:0000256" key="2">
    <source>
        <dbReference type="SAM" id="SignalP"/>
    </source>
</evidence>
<reference evidence="3" key="1">
    <citation type="submission" date="2009-11" db="EMBL/GenBank/DDBJ databases">
        <authorList>
            <consortium name="The Broad Institute Genome Sequencing Platform"/>
            <person name="Ward D."/>
            <person name="Feldgarden M."/>
            <person name="Earl A."/>
            <person name="Young S.K."/>
            <person name="Zeng Q."/>
            <person name="Koehrsen M."/>
            <person name="Alvarado L."/>
            <person name="Berlin A."/>
            <person name="Bochicchio J."/>
            <person name="Borenstein D."/>
            <person name="Chapman S.B."/>
            <person name="Chen Z."/>
            <person name="Engels R."/>
            <person name="Freedman E."/>
            <person name="Gellesch M."/>
            <person name="Goldberg J."/>
            <person name="Griggs A."/>
            <person name="Gujja S."/>
            <person name="Heilman E."/>
            <person name="Heiman D."/>
            <person name="Hepburn T."/>
            <person name="Howarth C."/>
            <person name="Jen D."/>
            <person name="Larson L."/>
            <person name="Lewis B."/>
            <person name="Mehta T."/>
            <person name="Park D."/>
            <person name="Pearson M."/>
            <person name="Roberts A."/>
            <person name="Saif S."/>
            <person name="Shea T."/>
            <person name="Shenoy N."/>
            <person name="Sisk P."/>
            <person name="Stolte C."/>
            <person name="Sykes S."/>
            <person name="Thomson T."/>
            <person name="Walk T."/>
            <person name="White J."/>
            <person name="Yandava C."/>
            <person name="Izard J."/>
            <person name="Baranova O.V."/>
            <person name="Blanton J.M."/>
            <person name="Tanner A.C."/>
            <person name="Dewhirst F.E."/>
            <person name="Haas B."/>
            <person name="Nusbaum C."/>
            <person name="Birren B."/>
        </authorList>
    </citation>
    <scope>NUCLEOTIDE SEQUENCE [LARGE SCALE GENOMIC DNA]</scope>
    <source>
        <strain evidence="3">1-1 BBBD Race 1</strain>
    </source>
</reference>
<organism evidence="3">
    <name type="scientific">Puccinia triticina (isolate 1-1 / race 1 (BBBD))</name>
    <name type="common">Brown leaf rust fungus</name>
    <dbReference type="NCBI Taxonomy" id="630390"/>
    <lineage>
        <taxon>Eukaryota</taxon>
        <taxon>Fungi</taxon>
        <taxon>Dikarya</taxon>
        <taxon>Basidiomycota</taxon>
        <taxon>Pucciniomycotina</taxon>
        <taxon>Pucciniomycetes</taxon>
        <taxon>Pucciniales</taxon>
        <taxon>Pucciniaceae</taxon>
        <taxon>Puccinia</taxon>
    </lineage>
</organism>
<reference evidence="3" key="2">
    <citation type="submission" date="2016-05" db="EMBL/GenBank/DDBJ databases">
        <title>Comparative analysis highlights variable genome content of wheat rusts and divergence of the mating loci.</title>
        <authorList>
            <person name="Cuomo C.A."/>
            <person name="Bakkeren G."/>
            <person name="Szabo L."/>
            <person name="Khalil H."/>
            <person name="Joly D."/>
            <person name="Goldberg J."/>
            <person name="Young S."/>
            <person name="Zeng Q."/>
            <person name="Fellers J."/>
        </authorList>
    </citation>
    <scope>NUCLEOTIDE SEQUENCE [LARGE SCALE GENOMIC DNA]</scope>
    <source>
        <strain evidence="3">1-1 BBBD Race 1</strain>
    </source>
</reference>
<keyword evidence="2" id="KW-0732">Signal</keyword>
<keyword evidence="5" id="KW-1185">Reference proteome</keyword>
<protein>
    <submittedName>
        <fullName evidence="3 4">Uncharacterized protein</fullName>
    </submittedName>
</protein>
<feature type="compositionally biased region" description="Polar residues" evidence="1">
    <location>
        <begin position="67"/>
        <end position="78"/>
    </location>
</feature>
<reference evidence="4" key="4">
    <citation type="submission" date="2025-05" db="UniProtKB">
        <authorList>
            <consortium name="EnsemblFungi"/>
        </authorList>
    </citation>
    <scope>IDENTIFICATION</scope>
    <source>
        <strain evidence="4">isolate 1-1 / race 1 (BBBD)</strain>
    </source>
</reference>
<feature type="signal peptide" evidence="2">
    <location>
        <begin position="1"/>
        <end position="16"/>
    </location>
</feature>
<feature type="chain" id="PRO_5008109692" evidence="2">
    <location>
        <begin position="17"/>
        <end position="315"/>
    </location>
</feature>
<reference evidence="4 5" key="3">
    <citation type="journal article" date="2017" name="G3 (Bethesda)">
        <title>Comparative analysis highlights variable genome content of wheat rusts and divergence of the mating loci.</title>
        <authorList>
            <person name="Cuomo C.A."/>
            <person name="Bakkeren G."/>
            <person name="Khalil H.B."/>
            <person name="Panwar V."/>
            <person name="Joly D."/>
            <person name="Linning R."/>
            <person name="Sakthikumar S."/>
            <person name="Song X."/>
            <person name="Adiconis X."/>
            <person name="Fan L."/>
            <person name="Goldberg J.M."/>
            <person name="Levin J.Z."/>
            <person name="Young S."/>
            <person name="Zeng Q."/>
            <person name="Anikster Y."/>
            <person name="Bruce M."/>
            <person name="Wang M."/>
            <person name="Yin C."/>
            <person name="McCallum B."/>
            <person name="Szabo L.J."/>
            <person name="Hulbert S."/>
            <person name="Chen X."/>
            <person name="Fellers J.P."/>
        </authorList>
    </citation>
    <scope>NUCLEOTIDE SEQUENCE</scope>
    <source>
        <strain evidence="5">Isolate 1-1 / race 1 (BBBD)</strain>
        <strain evidence="4">isolate 1-1 / race 1 (BBBD)</strain>
    </source>
</reference>
<gene>
    <name evidence="3" type="ORF">PTTG_28947</name>
</gene>
<feature type="region of interest" description="Disordered" evidence="1">
    <location>
        <begin position="67"/>
        <end position="145"/>
    </location>
</feature>
<dbReference type="Proteomes" id="UP000005240">
    <property type="component" value="Unassembled WGS sequence"/>
</dbReference>
<dbReference type="EnsemblFungi" id="PTTG_28947-t43_1">
    <property type="protein sequence ID" value="PTTG_28947-t43_1-p1"/>
    <property type="gene ID" value="PTTG_28947"/>
</dbReference>
<proteinExistence type="predicted"/>
<dbReference type="OrthoDB" id="2495996at2759"/>
<dbReference type="EMBL" id="ADAS02000159">
    <property type="protein sequence ID" value="OAV88693.1"/>
    <property type="molecule type" value="Genomic_DNA"/>
</dbReference>
<sequence>MIFLTVAVAFWTVVSAGEPTTAGEIAGSSTRSRSSQDVILINSDPFGRGGATGPVGVENIFSTVTRKATDAESSTVASSKRRKIYHDYRAPPQSPRHTQKNYSPRHKLEPGSEKSPMEVDDIMQPREKNRKRPQAPEEEARAGAEELQRGLRFAFGGNNQILSEIEDSGIFKVPRRLLNLLTYHDLSDDKIEGDDADILDNAFNDLPSDLDLSERQIFWEYLDQGNKPEIAEYKAQGLPLGDLAIELQSHENMINLKLLEILVHGRSHTLHPNAKRALEISKLYHQFLDKVEKELTGKPNSYIKQLSEYKGNLGP</sequence>
<feature type="compositionally biased region" description="Basic and acidic residues" evidence="1">
    <location>
        <begin position="106"/>
        <end position="127"/>
    </location>
</feature>
<evidence type="ECO:0000313" key="3">
    <source>
        <dbReference type="EMBL" id="OAV88693.1"/>
    </source>
</evidence>
<feature type="compositionally biased region" description="Basic and acidic residues" evidence="1">
    <location>
        <begin position="134"/>
        <end position="145"/>
    </location>
</feature>
<dbReference type="VEuPathDB" id="FungiDB:PTTG_28947"/>
<name>A0A180G9V1_PUCT1</name>
<evidence type="ECO:0000256" key="1">
    <source>
        <dbReference type="SAM" id="MobiDB-lite"/>
    </source>
</evidence>
<dbReference type="AlphaFoldDB" id="A0A180G9V1"/>